<dbReference type="Pfam" id="PF02517">
    <property type="entry name" value="Rce1-like"/>
    <property type="match status" value="1"/>
</dbReference>
<dbReference type="AlphaFoldDB" id="A0A160VJX6"/>
<gene>
    <name evidence="3" type="ORF">MGWOODY_Mmi920</name>
</gene>
<dbReference type="EMBL" id="FAXC01000472">
    <property type="protein sequence ID" value="CUV10709.1"/>
    <property type="molecule type" value="Genomic_DNA"/>
</dbReference>
<sequence length="239" mass="26633">MNNSSYWSTTNSPLYSFIFTIPLFVIYEIGVFTISVNDIVILRNGADVLMRQVLGLFGIYGVYGFSASFMIGFMVAFLRQKKALKSTAIHGEYLIWMFLESIFLGFALFILMASTTPLLIANTTGTMLQQVVLSIGAGIYEEFVFRVILIAGFGSILGFIFQWKKIAKTASGIIFAAALFSLFHFMGDYGEDPNFPVFMMRFIAGVFLGIIYVFRGFGPAAYAHTVYDLIVLTLVTTQL</sequence>
<organism evidence="3">
    <name type="scientific">hydrothermal vent metagenome</name>
    <dbReference type="NCBI Taxonomy" id="652676"/>
    <lineage>
        <taxon>unclassified sequences</taxon>
        <taxon>metagenomes</taxon>
        <taxon>ecological metagenomes</taxon>
    </lineage>
</organism>
<feature type="domain" description="CAAX prenyl protease 2/Lysostaphin resistance protein A-like" evidence="2">
    <location>
        <begin position="126"/>
        <end position="230"/>
    </location>
</feature>
<keyword evidence="1" id="KW-0812">Transmembrane</keyword>
<evidence type="ECO:0000313" key="3">
    <source>
        <dbReference type="EMBL" id="CUV10709.1"/>
    </source>
</evidence>
<keyword evidence="1" id="KW-0472">Membrane</keyword>
<feature type="transmembrane region" description="Helical" evidence="1">
    <location>
        <begin position="170"/>
        <end position="189"/>
    </location>
</feature>
<feature type="transmembrane region" description="Helical" evidence="1">
    <location>
        <begin position="143"/>
        <end position="163"/>
    </location>
</feature>
<feature type="transmembrane region" description="Helical" evidence="1">
    <location>
        <begin position="93"/>
        <end position="111"/>
    </location>
</feature>
<protein>
    <submittedName>
        <fullName evidence="3">CAAX amino terminal protease family</fullName>
    </submittedName>
</protein>
<dbReference type="GO" id="GO:0004175">
    <property type="term" value="F:endopeptidase activity"/>
    <property type="evidence" value="ECO:0007669"/>
    <property type="project" value="UniProtKB-ARBA"/>
</dbReference>
<evidence type="ECO:0000256" key="1">
    <source>
        <dbReference type="SAM" id="Phobius"/>
    </source>
</evidence>
<dbReference type="GO" id="GO:0006508">
    <property type="term" value="P:proteolysis"/>
    <property type="evidence" value="ECO:0007669"/>
    <property type="project" value="UniProtKB-KW"/>
</dbReference>
<keyword evidence="3" id="KW-0378">Hydrolase</keyword>
<feature type="transmembrane region" description="Helical" evidence="1">
    <location>
        <begin position="53"/>
        <end position="78"/>
    </location>
</feature>
<evidence type="ECO:0000259" key="2">
    <source>
        <dbReference type="Pfam" id="PF02517"/>
    </source>
</evidence>
<name>A0A160VJX6_9ZZZZ</name>
<feature type="transmembrane region" description="Helical" evidence="1">
    <location>
        <begin position="118"/>
        <end position="137"/>
    </location>
</feature>
<feature type="transmembrane region" description="Helical" evidence="1">
    <location>
        <begin position="195"/>
        <end position="214"/>
    </location>
</feature>
<feature type="transmembrane region" description="Helical" evidence="1">
    <location>
        <begin position="14"/>
        <end position="41"/>
    </location>
</feature>
<accession>A0A160VJX6</accession>
<dbReference type="InterPro" id="IPR003675">
    <property type="entry name" value="Rce1/LyrA-like_dom"/>
</dbReference>
<keyword evidence="1" id="KW-1133">Transmembrane helix</keyword>
<proteinExistence type="predicted"/>
<dbReference type="GO" id="GO:0080120">
    <property type="term" value="P:CAAX-box protein maturation"/>
    <property type="evidence" value="ECO:0007669"/>
    <property type="project" value="UniProtKB-ARBA"/>
</dbReference>
<reference evidence="3" key="1">
    <citation type="submission" date="2015-10" db="EMBL/GenBank/DDBJ databases">
        <authorList>
            <person name="Gilbert D.G."/>
        </authorList>
    </citation>
    <scope>NUCLEOTIDE SEQUENCE</scope>
</reference>
<keyword evidence="3" id="KW-0645">Protease</keyword>